<dbReference type="PRINTS" id="PR00598">
    <property type="entry name" value="HTHMARR"/>
</dbReference>
<dbReference type="Proteomes" id="UP000191905">
    <property type="component" value="Unassembled WGS sequence"/>
</dbReference>
<dbReference type="GO" id="GO:0003700">
    <property type="term" value="F:DNA-binding transcription factor activity"/>
    <property type="evidence" value="ECO:0007669"/>
    <property type="project" value="InterPro"/>
</dbReference>
<feature type="domain" description="HTH marR-type" evidence="4">
    <location>
        <begin position="8"/>
        <end position="140"/>
    </location>
</feature>
<comment type="caution">
    <text evidence="5">The sequence shown here is derived from an EMBL/GenBank/DDBJ whole genome shotgun (WGS) entry which is preliminary data.</text>
</comment>
<keyword evidence="6" id="KW-1185">Reference proteome</keyword>
<evidence type="ECO:0000256" key="2">
    <source>
        <dbReference type="ARBA" id="ARBA00023125"/>
    </source>
</evidence>
<dbReference type="InterPro" id="IPR023187">
    <property type="entry name" value="Tscrpt_reg_MarR-type_CS"/>
</dbReference>
<gene>
    <name evidence="5" type="ORF">BFN67_21085</name>
</gene>
<dbReference type="PROSITE" id="PS01117">
    <property type="entry name" value="HTH_MARR_1"/>
    <property type="match status" value="1"/>
</dbReference>
<dbReference type="InterPro" id="IPR036390">
    <property type="entry name" value="WH_DNA-bd_sf"/>
</dbReference>
<keyword evidence="1" id="KW-0805">Transcription regulation</keyword>
<dbReference type="OrthoDB" id="8452803at2"/>
<protein>
    <recommendedName>
        <fullName evidence="4">HTH marR-type domain-containing protein</fullName>
    </recommendedName>
</protein>
<evidence type="ECO:0000313" key="5">
    <source>
        <dbReference type="EMBL" id="OQM74586.1"/>
    </source>
</evidence>
<reference evidence="5 6" key="1">
    <citation type="journal article" date="2016" name="Int. J. Syst. Evol. Microbiol.">
        <title>Pseudaminobacter manganicus sp. nov., isolated from sludge of a manganese mine.</title>
        <authorList>
            <person name="Li J."/>
            <person name="Huang J."/>
            <person name="Liao S."/>
            <person name="Wang G."/>
        </authorList>
    </citation>
    <scope>NUCLEOTIDE SEQUENCE [LARGE SCALE GENOMIC DNA]</scope>
    <source>
        <strain evidence="5 6">JH-7</strain>
    </source>
</reference>
<dbReference type="InterPro" id="IPR036388">
    <property type="entry name" value="WH-like_DNA-bd_sf"/>
</dbReference>
<dbReference type="GO" id="GO:0003677">
    <property type="term" value="F:DNA binding"/>
    <property type="evidence" value="ECO:0007669"/>
    <property type="project" value="UniProtKB-KW"/>
</dbReference>
<dbReference type="Gene3D" id="1.10.10.10">
    <property type="entry name" value="Winged helix-like DNA-binding domain superfamily/Winged helix DNA-binding domain"/>
    <property type="match status" value="1"/>
</dbReference>
<evidence type="ECO:0000313" key="6">
    <source>
        <dbReference type="Proteomes" id="UP000191905"/>
    </source>
</evidence>
<proteinExistence type="predicted"/>
<evidence type="ECO:0000256" key="1">
    <source>
        <dbReference type="ARBA" id="ARBA00023015"/>
    </source>
</evidence>
<dbReference type="SUPFAM" id="SSF46785">
    <property type="entry name" value="Winged helix' DNA-binding domain"/>
    <property type="match status" value="1"/>
</dbReference>
<organism evidence="5 6">
    <name type="scientific">Manganibacter manganicus</name>
    <dbReference type="NCBI Taxonomy" id="1873176"/>
    <lineage>
        <taxon>Bacteria</taxon>
        <taxon>Pseudomonadati</taxon>
        <taxon>Pseudomonadota</taxon>
        <taxon>Alphaproteobacteria</taxon>
        <taxon>Hyphomicrobiales</taxon>
        <taxon>Phyllobacteriaceae</taxon>
        <taxon>Manganibacter</taxon>
    </lineage>
</organism>
<keyword evidence="3" id="KW-0804">Transcription</keyword>
<accession>A0A1V8RN57</accession>
<dbReference type="PANTHER" id="PTHR42756">
    <property type="entry name" value="TRANSCRIPTIONAL REGULATOR, MARR"/>
    <property type="match status" value="1"/>
</dbReference>
<keyword evidence="2" id="KW-0238">DNA-binding</keyword>
<dbReference type="STRING" id="1873176.BFN67_21085"/>
<dbReference type="AlphaFoldDB" id="A0A1V8RN57"/>
<dbReference type="InterPro" id="IPR000835">
    <property type="entry name" value="HTH_MarR-typ"/>
</dbReference>
<dbReference type="SMART" id="SM00347">
    <property type="entry name" value="HTH_MARR"/>
    <property type="match status" value="1"/>
</dbReference>
<evidence type="ECO:0000259" key="4">
    <source>
        <dbReference type="PROSITE" id="PS50995"/>
    </source>
</evidence>
<dbReference type="PANTHER" id="PTHR42756:SF1">
    <property type="entry name" value="TRANSCRIPTIONAL REPRESSOR OF EMRAB OPERON"/>
    <property type="match status" value="1"/>
</dbReference>
<name>A0A1V8RN57_9HYPH</name>
<dbReference type="PROSITE" id="PS50995">
    <property type="entry name" value="HTH_MARR_2"/>
    <property type="match status" value="1"/>
</dbReference>
<evidence type="ECO:0000256" key="3">
    <source>
        <dbReference type="ARBA" id="ARBA00023163"/>
    </source>
</evidence>
<dbReference type="EMBL" id="MDET01000026">
    <property type="protein sequence ID" value="OQM74586.1"/>
    <property type="molecule type" value="Genomic_DNA"/>
</dbReference>
<sequence length="151" mass="16578">MRIESGIRADILEAMTIVSRKMRTLFNARVLEHGLTLARARTLLRIAQGGAANQKELAEELEIETATLVRLIDGLEAQGLIERCKVEGDRRAKQAVLTREGVAKANIVDGMVQQIRQEVLSDIEDADLKVFHGVLKHMAGNLEAAALVLAE</sequence>
<dbReference type="Pfam" id="PF12802">
    <property type="entry name" value="MarR_2"/>
    <property type="match status" value="1"/>
</dbReference>